<keyword evidence="2" id="KW-0677">Repeat</keyword>
<dbReference type="CDD" id="cd07765">
    <property type="entry name" value="KRAB_A-box"/>
    <property type="match status" value="1"/>
</dbReference>
<protein>
    <recommendedName>
        <fullName evidence="11">Zinc finger protein 777</fullName>
    </recommendedName>
</protein>
<evidence type="ECO:0008006" key="11">
    <source>
        <dbReference type="Google" id="ProtNLM"/>
    </source>
</evidence>
<dbReference type="InterPro" id="IPR013087">
    <property type="entry name" value="Znf_C2H2_type"/>
</dbReference>
<evidence type="ECO:0000256" key="4">
    <source>
        <dbReference type="ARBA" id="ARBA00022833"/>
    </source>
</evidence>
<dbReference type="InterPro" id="IPR001909">
    <property type="entry name" value="KRAB"/>
</dbReference>
<dbReference type="EMBL" id="JAIPUX010000521">
    <property type="protein sequence ID" value="KAH0627693.1"/>
    <property type="molecule type" value="Genomic_DNA"/>
</dbReference>
<dbReference type="InterPro" id="IPR036051">
    <property type="entry name" value="KRAB_dom_sf"/>
</dbReference>
<keyword evidence="10" id="KW-1185">Reference proteome</keyword>
<keyword evidence="1" id="KW-0479">Metal-binding</keyword>
<dbReference type="PANTHER" id="PTHR23232:SF118">
    <property type="entry name" value="ZINC FINGER PROTEIN 746"/>
    <property type="match status" value="1"/>
</dbReference>
<dbReference type="PROSITE" id="PS50157">
    <property type="entry name" value="ZINC_FINGER_C2H2_2"/>
    <property type="match status" value="1"/>
</dbReference>
<evidence type="ECO:0000313" key="9">
    <source>
        <dbReference type="EMBL" id="KAH0627693.1"/>
    </source>
</evidence>
<evidence type="ECO:0000259" key="8">
    <source>
        <dbReference type="PROSITE" id="PS50805"/>
    </source>
</evidence>
<accession>A0ABQ7TDG7</accession>
<evidence type="ECO:0000256" key="1">
    <source>
        <dbReference type="ARBA" id="ARBA00022723"/>
    </source>
</evidence>
<keyword evidence="3 5" id="KW-0863">Zinc-finger</keyword>
<dbReference type="PROSITE" id="PS00028">
    <property type="entry name" value="ZINC_FINGER_C2H2_1"/>
    <property type="match status" value="1"/>
</dbReference>
<dbReference type="Gene3D" id="6.10.140.140">
    <property type="match status" value="1"/>
</dbReference>
<feature type="region of interest" description="Disordered" evidence="6">
    <location>
        <begin position="496"/>
        <end position="522"/>
    </location>
</feature>
<sequence>MESQPMAAAAQPLSVPEVPPMGDVLPETAELSLTVVAEIQAVESKVDSYAAQLMSLEGRMGMAETKLDGCEKTAVEFGNQLESKWAALGTLIQEYGQLQRRLENMENLLKNRNFWILRLPPGSKGETPKVPLLFDDTSCSFSEQEWQSLDEGQKDLYRHIMKCNYKAVVSMDAAISKPDLLSRIEQGDIGDQGDCEEREPLKESTLDSPISALNDSSWMEQEEMSLVKGMGDLEEREMPGDSAVGAPQLLEEDPESLELPGMFPRKWTEVFQGPGEELLCESRPISAASLRKPPGNSLRRSTRCVGDSRKEVASTLAVEAHTGPYICCECGEGFLDKQLFTSHQKSHGGGGSYPALDPGGGSKARPGLDWRMAPLPPAYFRPKGRCNVDKEDEVTVHRQATEISLWTVVAAIQAVERKVDLHAGRLLSLERRTGSAEKKLSGTEKALAEFTNSLAALGTLIFHLYLSCIPQPDYAIAKPDVLSRIERGEEPCIEDRVHSEGEEAPREISTADAARFARSPPRAETKTGEMVVYSALPEALDRTVFHIPEEGLACVDGQSIGAGSLDEASEGQRDFGDFTTIIGPELDVESERRLPSRLPTDPDQTAEISLTLVASFQAMEKKVDSHATRLLDLEGRAGTAEKRIIDCEKTAVEIGNQLESKWAALGTLIQEYGLLQRRLENMENLLKNRNFWILRLPPGSKGETPKVFILRQVAMWVHISTISSPNLLDKWETTVILKNCNLSLFFLLPTDYAISKPGVLAQTEPGTDSCLGDEQDSEEQGSLPDPTAGRCHQLGS</sequence>
<evidence type="ECO:0000256" key="3">
    <source>
        <dbReference type="ARBA" id="ARBA00022771"/>
    </source>
</evidence>
<name>A0ABQ7TDG7_PHRPL</name>
<dbReference type="SUPFAM" id="SSF109640">
    <property type="entry name" value="KRAB domain (Kruppel-associated box)"/>
    <property type="match status" value="1"/>
</dbReference>
<evidence type="ECO:0000256" key="5">
    <source>
        <dbReference type="PROSITE-ProRule" id="PRU00042"/>
    </source>
</evidence>
<feature type="region of interest" description="Disordered" evidence="6">
    <location>
        <begin position="185"/>
        <end position="219"/>
    </location>
</feature>
<dbReference type="Pfam" id="PF01352">
    <property type="entry name" value="KRAB"/>
    <property type="match status" value="1"/>
</dbReference>
<dbReference type="Proteomes" id="UP000826234">
    <property type="component" value="Unassembled WGS sequence"/>
</dbReference>
<dbReference type="PANTHER" id="PTHR23232">
    <property type="entry name" value="KRAB DOMAIN C2H2 ZINC FINGER"/>
    <property type="match status" value="1"/>
</dbReference>
<feature type="compositionally biased region" description="Basic and acidic residues" evidence="6">
    <location>
        <begin position="496"/>
        <end position="506"/>
    </location>
</feature>
<comment type="caution">
    <text evidence="9">The sequence shown here is derived from an EMBL/GenBank/DDBJ whole genome shotgun (WGS) entry which is preliminary data.</text>
</comment>
<evidence type="ECO:0000259" key="7">
    <source>
        <dbReference type="PROSITE" id="PS50157"/>
    </source>
</evidence>
<dbReference type="SMART" id="SM00349">
    <property type="entry name" value="KRAB"/>
    <property type="match status" value="1"/>
</dbReference>
<keyword evidence="4" id="KW-0862">Zinc</keyword>
<evidence type="ECO:0000256" key="6">
    <source>
        <dbReference type="SAM" id="MobiDB-lite"/>
    </source>
</evidence>
<proteinExistence type="predicted"/>
<feature type="region of interest" description="Disordered" evidence="6">
    <location>
        <begin position="764"/>
        <end position="796"/>
    </location>
</feature>
<feature type="domain" description="KRAB" evidence="8">
    <location>
        <begin position="132"/>
        <end position="203"/>
    </location>
</feature>
<evidence type="ECO:0000256" key="2">
    <source>
        <dbReference type="ARBA" id="ARBA00022737"/>
    </source>
</evidence>
<organism evidence="9 10">
    <name type="scientific">Phrynosoma platyrhinos</name>
    <name type="common">Desert horned lizard</name>
    <dbReference type="NCBI Taxonomy" id="52577"/>
    <lineage>
        <taxon>Eukaryota</taxon>
        <taxon>Metazoa</taxon>
        <taxon>Chordata</taxon>
        <taxon>Craniata</taxon>
        <taxon>Vertebrata</taxon>
        <taxon>Euteleostomi</taxon>
        <taxon>Lepidosauria</taxon>
        <taxon>Squamata</taxon>
        <taxon>Bifurcata</taxon>
        <taxon>Unidentata</taxon>
        <taxon>Episquamata</taxon>
        <taxon>Toxicofera</taxon>
        <taxon>Iguania</taxon>
        <taxon>Phrynosomatidae</taxon>
        <taxon>Phrynosomatinae</taxon>
        <taxon>Phrynosoma</taxon>
    </lineage>
</organism>
<evidence type="ECO:0000313" key="10">
    <source>
        <dbReference type="Proteomes" id="UP000826234"/>
    </source>
</evidence>
<dbReference type="InterPro" id="IPR050169">
    <property type="entry name" value="Krueppel_C2H2_ZnF"/>
</dbReference>
<gene>
    <name evidence="9" type="ORF">JD844_003799</name>
</gene>
<dbReference type="PROSITE" id="PS50805">
    <property type="entry name" value="KRAB"/>
    <property type="match status" value="1"/>
</dbReference>
<feature type="compositionally biased region" description="Polar residues" evidence="6">
    <location>
        <begin position="206"/>
        <end position="219"/>
    </location>
</feature>
<feature type="domain" description="C2H2-type" evidence="7">
    <location>
        <begin position="325"/>
        <end position="352"/>
    </location>
</feature>
<reference evidence="9 10" key="1">
    <citation type="journal article" date="2022" name="Gigascience">
        <title>A chromosome-level genome assembly and annotation of the desert horned lizard, Phrynosoma platyrhinos, provides insight into chromosomal rearrangements among reptiles.</title>
        <authorList>
            <person name="Koochekian N."/>
            <person name="Ascanio A."/>
            <person name="Farleigh K."/>
            <person name="Card D.C."/>
            <person name="Schield D.R."/>
            <person name="Castoe T.A."/>
            <person name="Jezkova T."/>
        </authorList>
    </citation>
    <scope>NUCLEOTIDE SEQUENCE [LARGE SCALE GENOMIC DNA]</scope>
    <source>
        <strain evidence="9">NK-2021</strain>
    </source>
</reference>